<proteinExistence type="predicted"/>
<feature type="transmembrane region" description="Helical" evidence="1">
    <location>
        <begin position="46"/>
        <end position="77"/>
    </location>
</feature>
<dbReference type="AlphaFoldDB" id="A0A1F6VBY0"/>
<comment type="caution">
    <text evidence="2">The sequence shown here is derived from an EMBL/GenBank/DDBJ whole genome shotgun (WGS) entry which is preliminary data.</text>
</comment>
<organism evidence="2 3">
    <name type="scientific">Candidatus Muproteobacteria bacterium RBG_16_60_9</name>
    <dbReference type="NCBI Taxonomy" id="1817755"/>
    <lineage>
        <taxon>Bacteria</taxon>
        <taxon>Pseudomonadati</taxon>
        <taxon>Pseudomonadota</taxon>
        <taxon>Candidatus Muproteobacteria</taxon>
    </lineage>
</organism>
<accession>A0A1F6VBY0</accession>
<gene>
    <name evidence="2" type="ORF">A2W18_06665</name>
</gene>
<dbReference type="EMBL" id="MFSP01000069">
    <property type="protein sequence ID" value="OGI67078.1"/>
    <property type="molecule type" value="Genomic_DNA"/>
</dbReference>
<evidence type="ECO:0000256" key="1">
    <source>
        <dbReference type="SAM" id="Phobius"/>
    </source>
</evidence>
<evidence type="ECO:0000313" key="3">
    <source>
        <dbReference type="Proteomes" id="UP000179076"/>
    </source>
</evidence>
<keyword evidence="1" id="KW-0472">Membrane</keyword>
<protein>
    <submittedName>
        <fullName evidence="2">Uncharacterized protein</fullName>
    </submittedName>
</protein>
<sequence length="93" mass="10519">MQLLLLLFSFVVFFSLLSVAELFILKKLGFDVMAHLRLLYETGKKIQVFFEAFGAIAFILVQPVLFTSLVVWAYGAVRPDFAANLRAVYAILN</sequence>
<name>A0A1F6VBY0_9PROT</name>
<keyword evidence="1" id="KW-1133">Transmembrane helix</keyword>
<reference evidence="2 3" key="1">
    <citation type="journal article" date="2016" name="Nat. Commun.">
        <title>Thousands of microbial genomes shed light on interconnected biogeochemical processes in an aquifer system.</title>
        <authorList>
            <person name="Anantharaman K."/>
            <person name="Brown C.T."/>
            <person name="Hug L.A."/>
            <person name="Sharon I."/>
            <person name="Castelle C.J."/>
            <person name="Probst A.J."/>
            <person name="Thomas B.C."/>
            <person name="Singh A."/>
            <person name="Wilkins M.J."/>
            <person name="Karaoz U."/>
            <person name="Brodie E.L."/>
            <person name="Williams K.H."/>
            <person name="Hubbard S.S."/>
            <person name="Banfield J.F."/>
        </authorList>
    </citation>
    <scope>NUCLEOTIDE SEQUENCE [LARGE SCALE GENOMIC DNA]</scope>
</reference>
<evidence type="ECO:0000313" key="2">
    <source>
        <dbReference type="EMBL" id="OGI67078.1"/>
    </source>
</evidence>
<keyword evidence="1" id="KW-0812">Transmembrane</keyword>
<dbReference type="Proteomes" id="UP000179076">
    <property type="component" value="Unassembled WGS sequence"/>
</dbReference>